<keyword evidence="2" id="KW-0645">Protease</keyword>
<dbReference type="Proteomes" id="UP001177023">
    <property type="component" value="Unassembled WGS sequence"/>
</dbReference>
<keyword evidence="5" id="KW-1185">Reference proteome</keyword>
<keyword evidence="1" id="KW-1015">Disulfide bond</keyword>
<evidence type="ECO:0000313" key="4">
    <source>
        <dbReference type="EMBL" id="CAJ0558313.1"/>
    </source>
</evidence>
<keyword evidence="2" id="KW-0720">Serine protease</keyword>
<organism evidence="4 5">
    <name type="scientific">Mesorhabditis spiculigera</name>
    <dbReference type="NCBI Taxonomy" id="96644"/>
    <lineage>
        <taxon>Eukaryota</taxon>
        <taxon>Metazoa</taxon>
        <taxon>Ecdysozoa</taxon>
        <taxon>Nematoda</taxon>
        <taxon>Chromadorea</taxon>
        <taxon>Rhabditida</taxon>
        <taxon>Rhabditina</taxon>
        <taxon>Rhabditomorpha</taxon>
        <taxon>Rhabditoidea</taxon>
        <taxon>Rhabditidae</taxon>
        <taxon>Mesorhabditinae</taxon>
        <taxon>Mesorhabditis</taxon>
    </lineage>
</organism>
<accession>A0AA36C4X5</accession>
<keyword evidence="2" id="KW-0378">Hydrolase</keyword>
<dbReference type="PANTHER" id="PTHR24253:SF153">
    <property type="entry name" value="SERINE PROTEASE HEPSIN"/>
    <property type="match status" value="1"/>
</dbReference>
<evidence type="ECO:0000313" key="5">
    <source>
        <dbReference type="Proteomes" id="UP001177023"/>
    </source>
</evidence>
<dbReference type="PROSITE" id="PS00134">
    <property type="entry name" value="TRYPSIN_HIS"/>
    <property type="match status" value="1"/>
</dbReference>
<dbReference type="InterPro" id="IPR001254">
    <property type="entry name" value="Trypsin_dom"/>
</dbReference>
<dbReference type="SUPFAM" id="SSF50494">
    <property type="entry name" value="Trypsin-like serine proteases"/>
    <property type="match status" value="2"/>
</dbReference>
<dbReference type="InterPro" id="IPR018114">
    <property type="entry name" value="TRYPSIN_HIS"/>
</dbReference>
<feature type="domain" description="Peptidase S1" evidence="3">
    <location>
        <begin position="88"/>
        <end position="266"/>
    </location>
</feature>
<dbReference type="InterPro" id="IPR043504">
    <property type="entry name" value="Peptidase_S1_PA_chymotrypsin"/>
</dbReference>
<dbReference type="PRINTS" id="PR00722">
    <property type="entry name" value="CHYMOTRYPSIN"/>
</dbReference>
<dbReference type="Gene3D" id="2.40.10.10">
    <property type="entry name" value="Trypsin-like serine proteases"/>
    <property type="match status" value="2"/>
</dbReference>
<dbReference type="Pfam" id="PF00089">
    <property type="entry name" value="Trypsin"/>
    <property type="match status" value="1"/>
</dbReference>
<name>A0AA36C4X5_9BILA</name>
<protein>
    <recommendedName>
        <fullName evidence="3">Peptidase S1 domain-containing protein</fullName>
    </recommendedName>
</protein>
<feature type="non-terminal residue" evidence="4">
    <location>
        <position position="1"/>
    </location>
</feature>
<proteinExistence type="predicted"/>
<comment type="caution">
    <text evidence="4">The sequence shown here is derived from an EMBL/GenBank/DDBJ whole genome shotgun (WGS) entry which is preliminary data.</text>
</comment>
<dbReference type="EMBL" id="CATQJA010000228">
    <property type="protein sequence ID" value="CAJ0558313.1"/>
    <property type="molecule type" value="Genomic_DNA"/>
</dbReference>
<reference evidence="4" key="1">
    <citation type="submission" date="2023-06" db="EMBL/GenBank/DDBJ databases">
        <authorList>
            <person name="Delattre M."/>
        </authorList>
    </citation>
    <scope>NUCLEOTIDE SEQUENCE</scope>
    <source>
        <strain evidence="4">AF72</strain>
    </source>
</reference>
<gene>
    <name evidence="4" type="ORF">MSPICULIGERA_LOCUS942</name>
</gene>
<sequence>MHYQPGMFCLVAGKNFGQCAGDSGGPVMALTEMIPGSTVGGCEYLQYWNYTMETKVVPYCDWIFEGQAATGCRDRIVEADGLPPASGIVGGVEISVEDYPFIVSIGHLDSVTKKFEHQCGASIIDQRWLLTAGHCLRSLGVNGAVAGSTHTGAHPDKNAQTFTFEEKHTHPDYIDEDGFPQDDVALIKLAKPIHSSSKLCFDGGNKARGTCDGDSGSPLVYCNRRINKFVQASLVSEGTGLCGSKDDDTIGPVVSRHCDWIEKTIDKKICITE</sequence>
<dbReference type="SMART" id="SM00020">
    <property type="entry name" value="Tryp_SPc"/>
    <property type="match status" value="1"/>
</dbReference>
<dbReference type="PROSITE" id="PS00135">
    <property type="entry name" value="TRYPSIN_SER"/>
    <property type="match status" value="1"/>
</dbReference>
<dbReference type="FunFam" id="2.40.10.10:FF:000068">
    <property type="entry name" value="transmembrane protease serine 2"/>
    <property type="match status" value="1"/>
</dbReference>
<dbReference type="InterPro" id="IPR009003">
    <property type="entry name" value="Peptidase_S1_PA"/>
</dbReference>
<dbReference type="PANTHER" id="PTHR24253">
    <property type="entry name" value="TRANSMEMBRANE PROTEASE SERINE"/>
    <property type="match status" value="1"/>
</dbReference>
<dbReference type="PROSITE" id="PS50240">
    <property type="entry name" value="TRYPSIN_DOM"/>
    <property type="match status" value="1"/>
</dbReference>
<evidence type="ECO:0000259" key="3">
    <source>
        <dbReference type="PROSITE" id="PS50240"/>
    </source>
</evidence>
<evidence type="ECO:0000256" key="1">
    <source>
        <dbReference type="ARBA" id="ARBA00023157"/>
    </source>
</evidence>
<dbReference type="GO" id="GO:0004252">
    <property type="term" value="F:serine-type endopeptidase activity"/>
    <property type="evidence" value="ECO:0007669"/>
    <property type="project" value="InterPro"/>
</dbReference>
<dbReference type="InterPro" id="IPR001314">
    <property type="entry name" value="Peptidase_S1A"/>
</dbReference>
<dbReference type="GO" id="GO:0006508">
    <property type="term" value="P:proteolysis"/>
    <property type="evidence" value="ECO:0007669"/>
    <property type="project" value="UniProtKB-KW"/>
</dbReference>
<dbReference type="InterPro" id="IPR033116">
    <property type="entry name" value="TRYPSIN_SER"/>
</dbReference>
<dbReference type="AlphaFoldDB" id="A0AA36C4X5"/>
<evidence type="ECO:0000256" key="2">
    <source>
        <dbReference type="RuleBase" id="RU363034"/>
    </source>
</evidence>